<dbReference type="PROSITE" id="PS51257">
    <property type="entry name" value="PROKAR_LIPOPROTEIN"/>
    <property type="match status" value="1"/>
</dbReference>
<name>A0A1M5V2C8_BUTFI</name>
<protein>
    <submittedName>
        <fullName evidence="6">Carbohydrate ABC transporter substrate-binding protein, CUT1 family (TC 3.A.1.1.-)</fullName>
    </submittedName>
</protein>
<keyword evidence="3 5" id="KW-0732">Signal</keyword>
<keyword evidence="7" id="KW-1185">Reference proteome</keyword>
<evidence type="ECO:0000313" key="6">
    <source>
        <dbReference type="EMBL" id="SHH69381.1"/>
    </source>
</evidence>
<keyword evidence="2" id="KW-0813">Transport</keyword>
<dbReference type="AlphaFoldDB" id="A0A1M5V2C8"/>
<dbReference type="Gene3D" id="3.40.190.10">
    <property type="entry name" value="Periplasmic binding protein-like II"/>
    <property type="match status" value="2"/>
</dbReference>
<dbReference type="Pfam" id="PF13416">
    <property type="entry name" value="SBP_bac_8"/>
    <property type="match status" value="1"/>
</dbReference>
<dbReference type="STRING" id="1121131.SAMN02745229_00839"/>
<proteinExistence type="inferred from homology"/>
<dbReference type="RefSeq" id="WP_073385759.1">
    <property type="nucleotide sequence ID" value="NZ_FQXK01000006.1"/>
</dbReference>
<dbReference type="EMBL" id="FQXK01000006">
    <property type="protein sequence ID" value="SHH69381.1"/>
    <property type="molecule type" value="Genomic_DNA"/>
</dbReference>
<dbReference type="GO" id="GO:0042956">
    <property type="term" value="P:maltodextrin transmembrane transport"/>
    <property type="evidence" value="ECO:0007669"/>
    <property type="project" value="TreeGrafter"/>
</dbReference>
<dbReference type="GO" id="GO:1901982">
    <property type="term" value="F:maltose binding"/>
    <property type="evidence" value="ECO:0007669"/>
    <property type="project" value="TreeGrafter"/>
</dbReference>
<reference evidence="7" key="1">
    <citation type="submission" date="2016-11" db="EMBL/GenBank/DDBJ databases">
        <authorList>
            <person name="Varghese N."/>
            <person name="Submissions S."/>
        </authorList>
    </citation>
    <scope>NUCLEOTIDE SEQUENCE [LARGE SCALE GENOMIC DNA]</scope>
    <source>
        <strain evidence="7">DSM 3071</strain>
    </source>
</reference>
<dbReference type="GO" id="GO:0015768">
    <property type="term" value="P:maltose transport"/>
    <property type="evidence" value="ECO:0007669"/>
    <property type="project" value="TreeGrafter"/>
</dbReference>
<dbReference type="SUPFAM" id="SSF53850">
    <property type="entry name" value="Periplasmic binding protein-like II"/>
    <property type="match status" value="1"/>
</dbReference>
<evidence type="ECO:0000256" key="3">
    <source>
        <dbReference type="ARBA" id="ARBA00022729"/>
    </source>
</evidence>
<organism evidence="6 7">
    <name type="scientific">Butyrivibrio fibrisolvens DSM 3071</name>
    <dbReference type="NCBI Taxonomy" id="1121131"/>
    <lineage>
        <taxon>Bacteria</taxon>
        <taxon>Bacillati</taxon>
        <taxon>Bacillota</taxon>
        <taxon>Clostridia</taxon>
        <taxon>Lachnospirales</taxon>
        <taxon>Lachnospiraceae</taxon>
        <taxon>Butyrivibrio</taxon>
    </lineage>
</organism>
<dbReference type="PANTHER" id="PTHR30061:SF50">
    <property type="entry name" value="MALTOSE_MALTODEXTRIN-BINDING PERIPLASMIC PROTEIN"/>
    <property type="match status" value="1"/>
</dbReference>
<comment type="similarity">
    <text evidence="1">Belongs to the bacterial solute-binding protein 1 family.</text>
</comment>
<dbReference type="GeneID" id="89511622"/>
<dbReference type="PANTHER" id="PTHR30061">
    <property type="entry name" value="MALTOSE-BINDING PERIPLASMIC PROTEIN"/>
    <property type="match status" value="1"/>
</dbReference>
<accession>A0A1M5V2C8</accession>
<dbReference type="Proteomes" id="UP000184278">
    <property type="component" value="Unassembled WGS sequence"/>
</dbReference>
<evidence type="ECO:0000256" key="4">
    <source>
        <dbReference type="SAM" id="MobiDB-lite"/>
    </source>
</evidence>
<feature type="chain" id="PRO_5039032176" evidence="5">
    <location>
        <begin position="21"/>
        <end position="441"/>
    </location>
</feature>
<dbReference type="InterPro" id="IPR006059">
    <property type="entry name" value="SBP"/>
</dbReference>
<dbReference type="GO" id="GO:0055052">
    <property type="term" value="C:ATP-binding cassette (ABC) transporter complex, substrate-binding subunit-containing"/>
    <property type="evidence" value="ECO:0007669"/>
    <property type="project" value="TreeGrafter"/>
</dbReference>
<evidence type="ECO:0000256" key="2">
    <source>
        <dbReference type="ARBA" id="ARBA00022448"/>
    </source>
</evidence>
<evidence type="ECO:0000256" key="5">
    <source>
        <dbReference type="SAM" id="SignalP"/>
    </source>
</evidence>
<dbReference type="OrthoDB" id="9764072at2"/>
<evidence type="ECO:0000313" key="7">
    <source>
        <dbReference type="Proteomes" id="UP000184278"/>
    </source>
</evidence>
<evidence type="ECO:0000256" key="1">
    <source>
        <dbReference type="ARBA" id="ARBA00008520"/>
    </source>
</evidence>
<feature type="compositionally biased region" description="Polar residues" evidence="4">
    <location>
        <begin position="29"/>
        <end position="39"/>
    </location>
</feature>
<gene>
    <name evidence="6" type="ORF">SAMN02745229_00839</name>
</gene>
<sequence>MKKKLISMLLSGMMAVSMMAGCGNPGAENVQTTQDQTAGDESKTGDQEGTGASSDDAIANLIAATTDPVELTLWCSETEGYQTVMAELVEEFKAQYPDVEFNITIGAESEANCKDDVLADVESAGDLFVFPDDQLLDLVNAGALQSVEATYTYDPTTTNSPATVEAASIDGKLYAYPMTASNGYFLFYNKNYLSEEDVKSWDSLLAAAQAQGKTVGMEVSGAWFMYGFFAGAGLEMKLGDDGKNICNWNAEDTKYTGAAVAQAITDICKNPAMKNCVNEDAQAFALNGEMIADVNGTWATNAFVEAYGDGYAACKLPTFTVDGEQVQMGSFAGYKFLGVNAYSKNPGWAMLLAEFLTSEESQTKIALATGEGPSNIVAASSEEIASAPALAALSEQAEFADLQRVGDNFWAPAATLGQSLVEGSYTDVQKLLDDAVAGITQ</sequence>
<feature type="region of interest" description="Disordered" evidence="4">
    <location>
        <begin position="25"/>
        <end position="53"/>
    </location>
</feature>
<feature type="signal peptide" evidence="5">
    <location>
        <begin position="1"/>
        <end position="20"/>
    </location>
</feature>